<dbReference type="InterPro" id="IPR014746">
    <property type="entry name" value="Gln_synth/guanido_kin_cat_dom"/>
</dbReference>
<dbReference type="Pfam" id="PF00120">
    <property type="entry name" value="Gln-synt_C"/>
    <property type="match status" value="1"/>
</dbReference>
<keyword evidence="4" id="KW-1185">Reference proteome</keyword>
<dbReference type="EMBL" id="FWZX01000010">
    <property type="protein sequence ID" value="SMF31049.1"/>
    <property type="molecule type" value="Genomic_DNA"/>
</dbReference>
<sequence length="86" mass="9435">MPACRPHRWSRPIRPALPVAERAALGLERLPGSLAEALAALEADAAVCGWFPPQLLESYLGVKRTEIDLLKGLVQAELCRRSAQVY</sequence>
<dbReference type="GO" id="GO:0004356">
    <property type="term" value="F:glutamine synthetase activity"/>
    <property type="evidence" value="ECO:0007669"/>
    <property type="project" value="InterPro"/>
</dbReference>
<dbReference type="Proteomes" id="UP000192917">
    <property type="component" value="Unassembled WGS sequence"/>
</dbReference>
<reference evidence="3 4" key="1">
    <citation type="submission" date="2017-04" db="EMBL/GenBank/DDBJ databases">
        <authorList>
            <person name="Afonso C.L."/>
            <person name="Miller P.J."/>
            <person name="Scott M.A."/>
            <person name="Spackman E."/>
            <person name="Goraichik I."/>
            <person name="Dimitrov K.M."/>
            <person name="Suarez D.L."/>
            <person name="Swayne D.E."/>
        </authorList>
    </citation>
    <scope>NUCLEOTIDE SEQUENCE [LARGE SCALE GENOMIC DNA]</scope>
    <source>
        <strain evidence="3 4">USBA 355</strain>
    </source>
</reference>
<evidence type="ECO:0000259" key="2">
    <source>
        <dbReference type="Pfam" id="PF00120"/>
    </source>
</evidence>
<dbReference type="InterPro" id="IPR008146">
    <property type="entry name" value="Gln_synth_cat_dom"/>
</dbReference>
<dbReference type="STRING" id="560819.SAMN05428998_110147"/>
<accession>A0A1Y6C355</accession>
<dbReference type="SUPFAM" id="SSF55931">
    <property type="entry name" value="Glutamine synthetase/guanido kinase"/>
    <property type="match status" value="1"/>
</dbReference>
<evidence type="ECO:0000313" key="3">
    <source>
        <dbReference type="EMBL" id="SMF31049.1"/>
    </source>
</evidence>
<comment type="similarity">
    <text evidence="1">Belongs to the glutamine synthetase family.</text>
</comment>
<gene>
    <name evidence="3" type="ORF">SAMN05428998_110147</name>
</gene>
<protein>
    <submittedName>
        <fullName evidence="3">Glutamine synthetase</fullName>
    </submittedName>
</protein>
<dbReference type="Gene3D" id="3.30.590.10">
    <property type="entry name" value="Glutamine synthetase/guanido kinase, catalytic domain"/>
    <property type="match status" value="1"/>
</dbReference>
<proteinExistence type="inferred from homology"/>
<name>A0A1Y6C355_9PROT</name>
<dbReference type="AlphaFoldDB" id="A0A1Y6C355"/>
<organism evidence="3 4">
    <name type="scientific">Tistlia consotensis USBA 355</name>
    <dbReference type="NCBI Taxonomy" id="560819"/>
    <lineage>
        <taxon>Bacteria</taxon>
        <taxon>Pseudomonadati</taxon>
        <taxon>Pseudomonadota</taxon>
        <taxon>Alphaproteobacteria</taxon>
        <taxon>Rhodospirillales</taxon>
        <taxon>Rhodovibrionaceae</taxon>
        <taxon>Tistlia</taxon>
    </lineage>
</organism>
<feature type="domain" description="GS catalytic" evidence="2">
    <location>
        <begin position="21"/>
        <end position="74"/>
    </location>
</feature>
<evidence type="ECO:0000256" key="1">
    <source>
        <dbReference type="RuleBase" id="RU000384"/>
    </source>
</evidence>
<evidence type="ECO:0000313" key="4">
    <source>
        <dbReference type="Proteomes" id="UP000192917"/>
    </source>
</evidence>